<dbReference type="GO" id="GO:0016787">
    <property type="term" value="F:hydrolase activity"/>
    <property type="evidence" value="ECO:0007669"/>
    <property type="project" value="UniProtKB-KW"/>
</dbReference>
<evidence type="ECO:0000313" key="2">
    <source>
        <dbReference type="EMBL" id="GFB06734.1"/>
    </source>
</evidence>
<feature type="region of interest" description="Disordered" evidence="1">
    <location>
        <begin position="25"/>
        <end position="51"/>
    </location>
</feature>
<dbReference type="AlphaFoldDB" id="A0A699KQZ7"/>
<keyword evidence="2" id="KW-0378">Hydrolase</keyword>
<evidence type="ECO:0000256" key="1">
    <source>
        <dbReference type="SAM" id="MobiDB-lite"/>
    </source>
</evidence>
<dbReference type="EMBL" id="BKCJ010544965">
    <property type="protein sequence ID" value="GFB06734.1"/>
    <property type="molecule type" value="Genomic_DNA"/>
</dbReference>
<feature type="compositionally biased region" description="Basic and acidic residues" evidence="1">
    <location>
        <begin position="39"/>
        <end position="51"/>
    </location>
</feature>
<comment type="caution">
    <text evidence="2">The sequence shown here is derived from an EMBL/GenBank/DDBJ whole genome shotgun (WGS) entry which is preliminary data.</text>
</comment>
<organism evidence="2">
    <name type="scientific">Tanacetum cinerariifolium</name>
    <name type="common">Dalmatian daisy</name>
    <name type="synonym">Chrysanthemum cinerariifolium</name>
    <dbReference type="NCBI Taxonomy" id="118510"/>
    <lineage>
        <taxon>Eukaryota</taxon>
        <taxon>Viridiplantae</taxon>
        <taxon>Streptophyta</taxon>
        <taxon>Embryophyta</taxon>
        <taxon>Tracheophyta</taxon>
        <taxon>Spermatophyta</taxon>
        <taxon>Magnoliopsida</taxon>
        <taxon>eudicotyledons</taxon>
        <taxon>Gunneridae</taxon>
        <taxon>Pentapetalae</taxon>
        <taxon>asterids</taxon>
        <taxon>campanulids</taxon>
        <taxon>Asterales</taxon>
        <taxon>Asteraceae</taxon>
        <taxon>Asteroideae</taxon>
        <taxon>Anthemideae</taxon>
        <taxon>Anthemidinae</taxon>
        <taxon>Tanacetum</taxon>
    </lineage>
</organism>
<name>A0A699KQZ7_TANCI</name>
<proteinExistence type="predicted"/>
<feature type="non-terminal residue" evidence="2">
    <location>
        <position position="1"/>
    </location>
</feature>
<protein>
    <submittedName>
        <fullName evidence="2">Ubiquitin hydrolase</fullName>
    </submittedName>
</protein>
<feature type="non-terminal residue" evidence="2">
    <location>
        <position position="248"/>
    </location>
</feature>
<gene>
    <name evidence="2" type="ORF">Tci_678705</name>
</gene>
<accession>A0A699KQZ7</accession>
<sequence length="248" mass="28145">PFLPTGLFSPSKLDLSNSDLEEFQQPEFEGYGPKTSNSVREDISNKVKESPDTPLVKELVSDDKVEKKIVFPTAAKIEFVRPKQQENPVRKPVKYAKMYRSQCLRGNQRNWNNSKSQQLGSDFVMYNKACFICGSFDHVHANYNYHQRKRVGHPQKEDQGYVDSRCLRHMTRNMSCLSDFMEFDGGYVTFGGGAKKGKITGKPEGSEGFHQIVDFLNASQIRHLELADSDGISSLPTTDIFEQLFIMG</sequence>
<reference evidence="2" key="1">
    <citation type="journal article" date="2019" name="Sci. Rep.">
        <title>Draft genome of Tanacetum cinerariifolium, the natural source of mosquito coil.</title>
        <authorList>
            <person name="Yamashiro T."/>
            <person name="Shiraishi A."/>
            <person name="Satake H."/>
            <person name="Nakayama K."/>
        </authorList>
    </citation>
    <scope>NUCLEOTIDE SEQUENCE</scope>
</reference>